<evidence type="ECO:0000313" key="1">
    <source>
        <dbReference type="EMBL" id="AMW35836.1"/>
    </source>
</evidence>
<evidence type="ECO:0000313" key="2">
    <source>
        <dbReference type="Proteomes" id="UP000076066"/>
    </source>
</evidence>
<gene>
    <name evidence="1" type="ORF">AY555_10710</name>
</gene>
<dbReference type="RefSeq" id="WP_066137173.1">
    <property type="nucleotide sequence ID" value="NZ_CP014527.1"/>
</dbReference>
<dbReference type="Proteomes" id="UP000076066">
    <property type="component" value="Plasmid unnamed 2"/>
</dbReference>
<dbReference type="AlphaFoldDB" id="A0A143DGU0"/>
<protein>
    <submittedName>
        <fullName evidence="1">Uncharacterized protein</fullName>
    </submittedName>
</protein>
<name>A0A143DGU0_9PROT</name>
<reference evidence="1 2" key="1">
    <citation type="submission" date="2016-02" db="EMBL/GenBank/DDBJ databases">
        <title>Complete Genome of H5569, the type strain of the newly described species Haematospirillium jordaniae.</title>
        <authorList>
            <person name="Nicholson A.C."/>
            <person name="Humrighouse B.W."/>
            <person name="Loparov V."/>
            <person name="McQuiston J.R."/>
        </authorList>
    </citation>
    <scope>NUCLEOTIDE SEQUENCE [LARGE SCALE GENOMIC DNA]</scope>
    <source>
        <strain evidence="1 2">H5569</strain>
        <plasmid evidence="2">Plasmid unnamed 2</plasmid>
    </source>
</reference>
<dbReference type="OrthoDB" id="9799970at2"/>
<keyword evidence="2" id="KW-1185">Reference proteome</keyword>
<proteinExistence type="predicted"/>
<keyword evidence="1" id="KW-0614">Plasmid</keyword>
<accession>A0A143DGU0</accession>
<dbReference type="EMBL" id="CP014527">
    <property type="protein sequence ID" value="AMW35836.1"/>
    <property type="molecule type" value="Genomic_DNA"/>
</dbReference>
<organism evidence="1 2">
    <name type="scientific">Haematospirillum jordaniae</name>
    <dbReference type="NCBI Taxonomy" id="1549855"/>
    <lineage>
        <taxon>Bacteria</taxon>
        <taxon>Pseudomonadati</taxon>
        <taxon>Pseudomonadota</taxon>
        <taxon>Alphaproteobacteria</taxon>
        <taxon>Rhodospirillales</taxon>
        <taxon>Novispirillaceae</taxon>
        <taxon>Haematospirillum</taxon>
    </lineage>
</organism>
<sequence>MLDDSTSPKGMKSVTPPSVPDQAVRDSWMPSLMTCALIIMVVALVAALLWVPTPSGNADVIHLIAGQIIGAFATAVAYWLGSSRSSHDKQRLLTHGGAPLQTRKDRL</sequence>
<geneLocation type="plasmid" evidence="1 2">
    <name>unnamed 2</name>
</geneLocation>
<dbReference type="KEGG" id="hjo:AY555_10710"/>
<dbReference type="GeneID" id="53317621"/>